<proteinExistence type="predicted"/>
<gene>
    <name evidence="2" type="ORF">C2G38_2163916</name>
</gene>
<reference evidence="2 3" key="1">
    <citation type="submission" date="2018-06" db="EMBL/GenBank/DDBJ databases">
        <title>Comparative genomics reveals the genomic features of Rhizophagus irregularis, R. cerebriforme, R. diaphanum and Gigaspora rosea, and their symbiotic lifestyle signature.</title>
        <authorList>
            <person name="Morin E."/>
            <person name="San Clemente H."/>
            <person name="Chen E.C.H."/>
            <person name="De La Providencia I."/>
            <person name="Hainaut M."/>
            <person name="Kuo A."/>
            <person name="Kohler A."/>
            <person name="Murat C."/>
            <person name="Tang N."/>
            <person name="Roy S."/>
            <person name="Loubradou J."/>
            <person name="Henrissat B."/>
            <person name="Grigoriev I.V."/>
            <person name="Corradi N."/>
            <person name="Roux C."/>
            <person name="Martin F.M."/>
        </authorList>
    </citation>
    <scope>NUCLEOTIDE SEQUENCE [LARGE SCALE GENOMIC DNA]</scope>
    <source>
        <strain evidence="2 3">DAOM 194757</strain>
    </source>
</reference>
<feature type="region of interest" description="Disordered" evidence="1">
    <location>
        <begin position="63"/>
        <end position="88"/>
    </location>
</feature>
<accession>A0A397VWN6</accession>
<evidence type="ECO:0000313" key="2">
    <source>
        <dbReference type="EMBL" id="RIB26231.1"/>
    </source>
</evidence>
<protein>
    <submittedName>
        <fullName evidence="2">Uncharacterized protein</fullName>
    </submittedName>
</protein>
<keyword evidence="3" id="KW-1185">Reference proteome</keyword>
<sequence length="140" mass="15551">MAFVKILKIDVLKHAQSQPIVSVYPDQTSKKFAHKYTSIKNSDAINLHDNQIEVISFCNEDENHATNQDQDITSSNTQSSMKLLPLSPNPNILSPNINILSPDPNISDLDISSLPPNTDIKSSSSKSKTKKKAKDNCFIR</sequence>
<evidence type="ECO:0000256" key="1">
    <source>
        <dbReference type="SAM" id="MobiDB-lite"/>
    </source>
</evidence>
<name>A0A397VWN6_9GLOM</name>
<organism evidence="2 3">
    <name type="scientific">Gigaspora rosea</name>
    <dbReference type="NCBI Taxonomy" id="44941"/>
    <lineage>
        <taxon>Eukaryota</taxon>
        <taxon>Fungi</taxon>
        <taxon>Fungi incertae sedis</taxon>
        <taxon>Mucoromycota</taxon>
        <taxon>Glomeromycotina</taxon>
        <taxon>Glomeromycetes</taxon>
        <taxon>Diversisporales</taxon>
        <taxon>Gigasporaceae</taxon>
        <taxon>Gigaspora</taxon>
    </lineage>
</organism>
<comment type="caution">
    <text evidence="2">The sequence shown here is derived from an EMBL/GenBank/DDBJ whole genome shotgun (WGS) entry which is preliminary data.</text>
</comment>
<dbReference type="AlphaFoldDB" id="A0A397VWN6"/>
<dbReference type="EMBL" id="QKWP01000143">
    <property type="protein sequence ID" value="RIB26231.1"/>
    <property type="molecule type" value="Genomic_DNA"/>
</dbReference>
<feature type="region of interest" description="Disordered" evidence="1">
    <location>
        <begin position="105"/>
        <end position="140"/>
    </location>
</feature>
<evidence type="ECO:0000313" key="3">
    <source>
        <dbReference type="Proteomes" id="UP000266673"/>
    </source>
</evidence>
<feature type="compositionally biased region" description="Polar residues" evidence="1">
    <location>
        <begin position="65"/>
        <end position="81"/>
    </location>
</feature>
<dbReference type="Proteomes" id="UP000266673">
    <property type="component" value="Unassembled WGS sequence"/>
</dbReference>